<evidence type="ECO:0000313" key="1">
    <source>
        <dbReference type="EMBL" id="KTB06189.1"/>
    </source>
</evidence>
<dbReference type="VEuPathDB" id="FungiDB:GVI51_G08877"/>
<gene>
    <name evidence="1" type="ORF">AO440_001857</name>
</gene>
<proteinExistence type="predicted"/>
<evidence type="ECO:0000313" key="2">
    <source>
        <dbReference type="Proteomes" id="UP000054886"/>
    </source>
</evidence>
<name>A0A0W0C9U0_CANGB</name>
<reference evidence="1 2" key="1">
    <citation type="submission" date="2015-10" db="EMBL/GenBank/DDBJ databases">
        <title>Draft genomes sequences of Candida glabrata isolates 1A, 1B, 2A, 2B, 3A and 3B.</title>
        <authorList>
            <person name="Haavelsrud O.E."/>
            <person name="Gaustad P."/>
        </authorList>
    </citation>
    <scope>NUCLEOTIDE SEQUENCE [LARGE SCALE GENOMIC DNA]</scope>
    <source>
        <strain evidence="1">910700640</strain>
    </source>
</reference>
<dbReference type="VEuPathDB" id="FungiDB:B1J91_G09064g"/>
<dbReference type="VEuPathDB" id="FungiDB:CAGL0G09064g"/>
<protein>
    <submittedName>
        <fullName evidence="1">Protein YIG1</fullName>
    </submittedName>
</protein>
<dbReference type="AlphaFoldDB" id="A0A0W0C9U0"/>
<comment type="caution">
    <text evidence="1">The sequence shown here is derived from an EMBL/GenBank/DDBJ whole genome shotgun (WGS) entry which is preliminary data.</text>
</comment>
<organism evidence="1 2">
    <name type="scientific">Candida glabrata</name>
    <name type="common">Yeast</name>
    <name type="synonym">Torulopsis glabrata</name>
    <dbReference type="NCBI Taxonomy" id="5478"/>
    <lineage>
        <taxon>Eukaryota</taxon>
        <taxon>Fungi</taxon>
        <taxon>Dikarya</taxon>
        <taxon>Ascomycota</taxon>
        <taxon>Saccharomycotina</taxon>
        <taxon>Saccharomycetes</taxon>
        <taxon>Saccharomycetales</taxon>
        <taxon>Saccharomycetaceae</taxon>
        <taxon>Nakaseomyces</taxon>
    </lineage>
</organism>
<sequence length="489" mass="56623">MGLPITLYQEDMNSLHLPQKRNLDQFIRERFPSVAYPTASELRSLRRGNTSVRPLTQVIRQEVYAYFMNNNVNERIFASIEDNTATHRRQNMYDWDSAGIDRWTIDIDPETVEINDVPNLNDYRCNQNYDNSLWMYFNESNNFEQFYLYDTKENRYVKGCLERSLVEHNDTLCCVDAKSGMNNYQFLLGFTSGKVVLVTSTLLGDDGLNAWCESEVVYQSRTSSHPIRNNSRYNGIVTVNASLLPSYVLSFNIKEGLILSELTDHSNYKIDIPYNNQDFSDVDSSQFSAVVNFPQFVLSNGVQIWNYENVLQINASLFPVDHEVKFWLKPEEKIKYIKPMPKQEHLFVVTTERGVSIPINPANNHVPRGRAVRSSNADPSYSEVTNVIPVFTLADYNENQYQLETFNSEQYLMTTQQHLYGTSLTIYQYSNASKDWFSLGFVDIRAKFNIRKIKALSILESHDDQNPNQKPKLLIHANDGTIRHFKICI</sequence>
<dbReference type="VEuPathDB" id="FungiDB:GWK60_G08745"/>
<accession>A0A0W0C9U0</accession>
<dbReference type="Proteomes" id="UP000054886">
    <property type="component" value="Unassembled WGS sequence"/>
</dbReference>
<dbReference type="EMBL" id="LLZZ01000110">
    <property type="protein sequence ID" value="KTB06189.1"/>
    <property type="molecule type" value="Genomic_DNA"/>
</dbReference>